<feature type="compositionally biased region" description="Low complexity" evidence="1">
    <location>
        <begin position="1"/>
        <end position="12"/>
    </location>
</feature>
<organism evidence="2 3">
    <name type="scientific">Phyllosticta citriasiana</name>
    <dbReference type="NCBI Taxonomy" id="595635"/>
    <lineage>
        <taxon>Eukaryota</taxon>
        <taxon>Fungi</taxon>
        <taxon>Dikarya</taxon>
        <taxon>Ascomycota</taxon>
        <taxon>Pezizomycotina</taxon>
        <taxon>Dothideomycetes</taxon>
        <taxon>Dothideomycetes incertae sedis</taxon>
        <taxon>Botryosphaeriales</taxon>
        <taxon>Phyllostictaceae</taxon>
        <taxon>Phyllosticta</taxon>
    </lineage>
</organism>
<comment type="caution">
    <text evidence="2">The sequence shown here is derived from an EMBL/GenBank/DDBJ whole genome shotgun (WGS) entry which is preliminary data.</text>
</comment>
<dbReference type="EMBL" id="JBBPHU010000004">
    <property type="protein sequence ID" value="KAK7519004.1"/>
    <property type="molecule type" value="Genomic_DNA"/>
</dbReference>
<feature type="region of interest" description="Disordered" evidence="1">
    <location>
        <begin position="347"/>
        <end position="478"/>
    </location>
</feature>
<feature type="region of interest" description="Disordered" evidence="1">
    <location>
        <begin position="145"/>
        <end position="170"/>
    </location>
</feature>
<keyword evidence="3" id="KW-1185">Reference proteome</keyword>
<feature type="compositionally biased region" description="Basic and acidic residues" evidence="1">
    <location>
        <begin position="421"/>
        <end position="438"/>
    </location>
</feature>
<dbReference type="Proteomes" id="UP001363622">
    <property type="component" value="Unassembled WGS sequence"/>
</dbReference>
<feature type="compositionally biased region" description="Basic and acidic residues" evidence="1">
    <location>
        <begin position="347"/>
        <end position="387"/>
    </location>
</feature>
<accession>A0ABR1KS85</accession>
<evidence type="ECO:0000313" key="2">
    <source>
        <dbReference type="EMBL" id="KAK7519004.1"/>
    </source>
</evidence>
<feature type="region of interest" description="Disordered" evidence="1">
    <location>
        <begin position="81"/>
        <end position="114"/>
    </location>
</feature>
<feature type="region of interest" description="Disordered" evidence="1">
    <location>
        <begin position="1"/>
        <end position="37"/>
    </location>
</feature>
<feature type="compositionally biased region" description="Basic and acidic residues" evidence="1">
    <location>
        <begin position="395"/>
        <end position="413"/>
    </location>
</feature>
<evidence type="ECO:0000313" key="3">
    <source>
        <dbReference type="Proteomes" id="UP001363622"/>
    </source>
</evidence>
<sequence>MNTNNNNKNGNLPPKPPHPTVPRRDSTGYGGQNPWTVQLPHHYTTQYRQGYSHAVPITGSVGPPMPMDSPQAFPYGLHIGQPELRQENPPTPSNAVPLAQPQTPKLSADQLKKSKPSSLDVEILIQEESAKAKAKASIVARNVSSSLSLTDKEGSRGGETTCSQVQEDTATETMRLPARIDSPMGLPHNMIPSIPFNPISDNDVKDWLALTGFHDMEFRKKMLGSFRQQALEKNSVVPDIEQNPRAISRPLREMEEQGDAEYIGRVRDPAKRFRGDFLPELLREPAALEEFHGRVGPREDLRERAMETARSLDAKTLPHLRRSPSPYLDWYSNQRQELLRDHGFYRDRHDFQPRDPHPYDRRESLERASDRNDFCDHGLYRDRRDFQPRGSYPSARRESLERDSDRNESERHSRGQYYGYEMRDRSRSPIQDYRDRQTIGRSPWLSPSGQRLRSGRRSRAENAARRVGSWQERKPRHG</sequence>
<name>A0ABR1KS85_9PEZI</name>
<evidence type="ECO:0000256" key="1">
    <source>
        <dbReference type="SAM" id="MobiDB-lite"/>
    </source>
</evidence>
<gene>
    <name evidence="2" type="ORF">IWZ03DRAFT_439284</name>
</gene>
<feature type="compositionally biased region" description="Polar residues" evidence="1">
    <location>
        <begin position="158"/>
        <end position="170"/>
    </location>
</feature>
<reference evidence="2 3" key="1">
    <citation type="submission" date="2024-04" db="EMBL/GenBank/DDBJ databases">
        <title>Phyllosticta paracitricarpa is synonymous to the EU quarantine fungus P. citricarpa based on phylogenomic analyses.</title>
        <authorList>
            <consortium name="Lawrence Berkeley National Laboratory"/>
            <person name="Van Ingen-Buijs V.A."/>
            <person name="Van Westerhoven A.C."/>
            <person name="Haridas S."/>
            <person name="Skiadas P."/>
            <person name="Martin F."/>
            <person name="Groenewald J.Z."/>
            <person name="Crous P.W."/>
            <person name="Seidl M.F."/>
        </authorList>
    </citation>
    <scope>NUCLEOTIDE SEQUENCE [LARGE SCALE GENOMIC DNA]</scope>
    <source>
        <strain evidence="2 3">CBS 123371</strain>
    </source>
</reference>
<protein>
    <submittedName>
        <fullName evidence="2">Uncharacterized protein</fullName>
    </submittedName>
</protein>
<proteinExistence type="predicted"/>